<keyword evidence="4" id="KW-0067">ATP-binding</keyword>
<keyword evidence="8" id="KW-1185">Reference proteome</keyword>
<organism evidence="7 8">
    <name type="scientific">Acinetobacter phage Acj61</name>
    <dbReference type="NCBI Taxonomy" id="760732"/>
    <lineage>
        <taxon>Viruses</taxon>
        <taxon>Duplodnaviria</taxon>
        <taxon>Heunggongvirae</taxon>
        <taxon>Uroviricota</taxon>
        <taxon>Caudoviricetes</taxon>
        <taxon>Pantevenvirales</taxon>
        <taxon>Straboviridae</taxon>
        <taxon>Twarogvirinae</taxon>
        <taxon>Lasallevirus</taxon>
        <taxon>Lasallevirus Acj61</taxon>
        <taxon>Acinetobacter virus Acj61</taxon>
    </lineage>
</organism>
<dbReference type="OrthoDB" id="4814at10239"/>
<dbReference type="GeneID" id="9925895"/>
<dbReference type="Gene3D" id="3.30.1490.330">
    <property type="match status" value="1"/>
</dbReference>
<gene>
    <name evidence="7" type="ORF">Acj61p004</name>
</gene>
<protein>
    <submittedName>
        <fullName evidence="7">Putative glutathionylspermidine synthase</fullName>
    </submittedName>
</protein>
<keyword evidence="3" id="KW-0547">Nucleotide-binding</keyword>
<dbReference type="SUPFAM" id="SSF52440">
    <property type="entry name" value="PreATP-grasp domain"/>
    <property type="match status" value="1"/>
</dbReference>
<name>E5E3Y5_9CAUD</name>
<keyword evidence="1" id="KW-0436">Ligase</keyword>
<evidence type="ECO:0000256" key="4">
    <source>
        <dbReference type="ARBA" id="ARBA00022840"/>
    </source>
</evidence>
<evidence type="ECO:0000256" key="2">
    <source>
        <dbReference type="ARBA" id="ARBA00022723"/>
    </source>
</evidence>
<dbReference type="Proteomes" id="UP000008730">
    <property type="component" value="Segment"/>
</dbReference>
<sequence length="412" mass="48373">MKRHTNFEKRPDFIQQLEGIGMNYWNAPSGPDNLPYWQEGVMYAFSETQVDRIQDATQDLHNMCIEMVSQMVKSGDYPEYFKLNERDIPLIEQSWHLKEPSLYGRFDLVQQRDGSLKMLEYNGDTPVSILECSVGQWHYLEQIKNLPNGQPVPQELRTQYNLIDETLTETWQKRFSPGSLIHFAASGGFRHEDFGNLVYLMDNALRSGMTVKEIQMEQIGLTPENRFVDLEDKEIRDLFKLYPWEWITEEEFGKNIIDAPTRWMEPAWKMLLSNKAMLVKLWEMFPDHPLLLESHIHKPTSYSKWAKKAIHGREGSNIFQSTFENGNHVERLAQGSHLVPEYDHWGYMYQQWVDIPSHDGYYPILGSWIIGDKACGMSVREDQNLVTGMNAFFASHMMIPYDLEDKYSYLWK</sequence>
<reference evidence="7 8" key="1">
    <citation type="journal article" date="2010" name="Virol. J.">
        <title>Genomes of the T4-related bacteriophages as windows on microbial genome evolution.</title>
        <authorList>
            <person name="Petrov V.M."/>
            <person name="Ratnayaka S."/>
            <person name="Nolan J.M."/>
            <person name="Miller E.S."/>
            <person name="Karam J.D."/>
        </authorList>
    </citation>
    <scope>NUCLEOTIDE SEQUENCE [LARGE SCALE GENOMIC DNA]</scope>
</reference>
<evidence type="ECO:0000256" key="5">
    <source>
        <dbReference type="ARBA" id="ARBA00022842"/>
    </source>
</evidence>
<dbReference type="InterPro" id="IPR005494">
    <property type="entry name" value="GSPS_pre-ATP-grasp-like_dom"/>
</dbReference>
<feature type="domain" description="Glutathionylspermidine synthase pre-ATP-grasp-like" evidence="6">
    <location>
        <begin position="15"/>
        <end position="397"/>
    </location>
</feature>
<dbReference type="GO" id="GO:0016874">
    <property type="term" value="F:ligase activity"/>
    <property type="evidence" value="ECO:0007669"/>
    <property type="project" value="UniProtKB-KW"/>
</dbReference>
<proteinExistence type="predicted"/>
<dbReference type="SUPFAM" id="SSF56059">
    <property type="entry name" value="Glutathione synthetase ATP-binding domain-like"/>
    <property type="match status" value="1"/>
</dbReference>
<dbReference type="Pfam" id="PF03738">
    <property type="entry name" value="GSP_synth"/>
    <property type="match status" value="1"/>
</dbReference>
<evidence type="ECO:0000313" key="8">
    <source>
        <dbReference type="Proteomes" id="UP000008730"/>
    </source>
</evidence>
<dbReference type="EMBL" id="GU911519">
    <property type="protein sequence ID" value="ADG35969.1"/>
    <property type="molecule type" value="Genomic_DNA"/>
</dbReference>
<dbReference type="GO" id="GO:0046872">
    <property type="term" value="F:metal ion binding"/>
    <property type="evidence" value="ECO:0007669"/>
    <property type="project" value="UniProtKB-KW"/>
</dbReference>
<keyword evidence="5" id="KW-0460">Magnesium</keyword>
<evidence type="ECO:0000313" key="7">
    <source>
        <dbReference type="EMBL" id="ADG35969.1"/>
    </source>
</evidence>
<dbReference type="RefSeq" id="YP_004009621.1">
    <property type="nucleotide sequence ID" value="NC_014661.1"/>
</dbReference>
<dbReference type="KEGG" id="vg:9925895"/>
<accession>E5E3Y5</accession>
<dbReference type="GO" id="GO:0005524">
    <property type="term" value="F:ATP binding"/>
    <property type="evidence" value="ECO:0007669"/>
    <property type="project" value="UniProtKB-KW"/>
</dbReference>
<keyword evidence="2" id="KW-0479">Metal-binding</keyword>
<dbReference type="InterPro" id="IPR016185">
    <property type="entry name" value="PreATP-grasp_dom_sf"/>
</dbReference>
<evidence type="ECO:0000256" key="1">
    <source>
        <dbReference type="ARBA" id="ARBA00022598"/>
    </source>
</evidence>
<evidence type="ECO:0000256" key="3">
    <source>
        <dbReference type="ARBA" id="ARBA00022741"/>
    </source>
</evidence>
<evidence type="ECO:0000259" key="6">
    <source>
        <dbReference type="Pfam" id="PF03738"/>
    </source>
</evidence>